<feature type="binding site" evidence="4">
    <location>
        <position position="373"/>
    </location>
    <ligand>
        <name>Fe cation</name>
        <dbReference type="ChEBI" id="CHEBI:24875"/>
    </ligand>
</feature>
<keyword evidence="2 4" id="KW-0677">Repeat</keyword>
<dbReference type="SUPFAM" id="SSF48452">
    <property type="entry name" value="TPR-like"/>
    <property type="match status" value="2"/>
</dbReference>
<evidence type="ECO:0000256" key="2">
    <source>
        <dbReference type="ARBA" id="ARBA00022737"/>
    </source>
</evidence>
<feature type="binding site" evidence="4">
    <location>
        <position position="370"/>
    </location>
    <ligand>
        <name>Fe cation</name>
        <dbReference type="ChEBI" id="CHEBI:24875"/>
    </ligand>
</feature>
<evidence type="ECO:0000256" key="3">
    <source>
        <dbReference type="ARBA" id="ARBA00022803"/>
    </source>
</evidence>
<comment type="similarity">
    <text evidence="4">Belongs to the LapB family.</text>
</comment>
<keyword evidence="1 4" id="KW-0479">Metal-binding</keyword>
<dbReference type="PANTHER" id="PTHR44943">
    <property type="entry name" value="CELLULOSE SYNTHASE OPERON PROTEIN C"/>
    <property type="match status" value="1"/>
</dbReference>
<keyword evidence="4" id="KW-1003">Cell membrane</keyword>
<dbReference type="GO" id="GO:0008653">
    <property type="term" value="P:lipopolysaccharide metabolic process"/>
    <property type="evidence" value="ECO:0007669"/>
    <property type="project" value="InterPro"/>
</dbReference>
<keyword evidence="4" id="KW-0997">Cell inner membrane</keyword>
<feature type="binding site" evidence="4">
    <location>
        <position position="359"/>
    </location>
    <ligand>
        <name>Fe cation</name>
        <dbReference type="ChEBI" id="CHEBI:24875"/>
    </ligand>
</feature>
<dbReference type="SMART" id="SM00028">
    <property type="entry name" value="TPR"/>
    <property type="match status" value="4"/>
</dbReference>
<dbReference type="HAMAP" id="MF_00994">
    <property type="entry name" value="LPS_assembly_LapB"/>
    <property type="match status" value="1"/>
</dbReference>
<dbReference type="EMBL" id="SIXI01000001">
    <property type="protein sequence ID" value="TBO34421.1"/>
    <property type="molecule type" value="Genomic_DNA"/>
</dbReference>
<organism evidence="6 7">
    <name type="scientific">Aquabacterium lacunae</name>
    <dbReference type="NCBI Taxonomy" id="2528630"/>
    <lineage>
        <taxon>Bacteria</taxon>
        <taxon>Pseudomonadati</taxon>
        <taxon>Pseudomonadota</taxon>
        <taxon>Betaproteobacteria</taxon>
        <taxon>Burkholderiales</taxon>
        <taxon>Aquabacterium</taxon>
    </lineage>
</organism>
<evidence type="ECO:0000313" key="6">
    <source>
        <dbReference type="EMBL" id="TBO34421.1"/>
    </source>
</evidence>
<dbReference type="AlphaFoldDB" id="A0A4Q9H441"/>
<feature type="topological domain" description="Cytoplasmic" evidence="4">
    <location>
        <begin position="24"/>
        <end position="387"/>
    </location>
</feature>
<accession>A0A4Q9H441</accession>
<comment type="subcellular location">
    <subcellularLocation>
        <location evidence="4">Cell inner membrane</location>
        <topology evidence="4">Single-pass membrane protein</topology>
        <orientation evidence="4">Cytoplasmic side</orientation>
    </subcellularLocation>
</comment>
<dbReference type="Proteomes" id="UP000292120">
    <property type="component" value="Unassembled WGS sequence"/>
</dbReference>
<gene>
    <name evidence="4 6" type="primary">lapB</name>
    <name evidence="6" type="ORF">EYS42_03115</name>
</gene>
<dbReference type="OrthoDB" id="507476at2"/>
<dbReference type="InterPro" id="IPR019734">
    <property type="entry name" value="TPR_rpt"/>
</dbReference>
<evidence type="ECO:0000259" key="5">
    <source>
        <dbReference type="Pfam" id="PF18073"/>
    </source>
</evidence>
<evidence type="ECO:0000256" key="1">
    <source>
        <dbReference type="ARBA" id="ARBA00022723"/>
    </source>
</evidence>
<keyword evidence="4" id="KW-0472">Membrane</keyword>
<evidence type="ECO:0000313" key="7">
    <source>
        <dbReference type="Proteomes" id="UP000292120"/>
    </source>
</evidence>
<dbReference type="PANTHER" id="PTHR44943:SF8">
    <property type="entry name" value="TPR REPEAT-CONTAINING PROTEIN MJ0263"/>
    <property type="match status" value="1"/>
</dbReference>
<name>A0A4Q9H441_9BURK</name>
<dbReference type="InterPro" id="IPR011990">
    <property type="entry name" value="TPR-like_helical_dom_sf"/>
</dbReference>
<keyword evidence="3 4" id="KW-0802">TPR repeat</keyword>
<comment type="caution">
    <text evidence="6">The sequence shown here is derived from an EMBL/GenBank/DDBJ whole genome shotgun (WGS) entry which is preliminary data.</text>
</comment>
<dbReference type="GO" id="GO:0009898">
    <property type="term" value="C:cytoplasmic side of plasma membrane"/>
    <property type="evidence" value="ECO:0007669"/>
    <property type="project" value="UniProtKB-UniRule"/>
</dbReference>
<dbReference type="InterPro" id="IPR051685">
    <property type="entry name" value="Ycf3/AcsC/BcsC/TPR_MFPF"/>
</dbReference>
<keyword evidence="4" id="KW-0408">Iron</keyword>
<dbReference type="InterPro" id="IPR041166">
    <property type="entry name" value="Rubredoxin_2"/>
</dbReference>
<reference evidence="6 7" key="1">
    <citation type="submission" date="2019-02" db="EMBL/GenBank/DDBJ databases">
        <title>Aquabacterium sp. strain KMB7.</title>
        <authorList>
            <person name="Chen W.-M."/>
        </authorList>
    </citation>
    <scope>NUCLEOTIDE SEQUENCE [LARGE SCALE GENOMIC DNA]</scope>
    <source>
        <strain evidence="6 7">KMB7</strain>
    </source>
</reference>
<dbReference type="Pfam" id="PF18073">
    <property type="entry name" value="Zn_ribbon_LapB"/>
    <property type="match status" value="1"/>
</dbReference>
<proteinExistence type="inferred from homology"/>
<feature type="binding site" evidence="4">
    <location>
        <position position="356"/>
    </location>
    <ligand>
        <name>Fe cation</name>
        <dbReference type="ChEBI" id="CHEBI:24875"/>
    </ligand>
</feature>
<dbReference type="GO" id="GO:0046890">
    <property type="term" value="P:regulation of lipid biosynthetic process"/>
    <property type="evidence" value="ECO:0007669"/>
    <property type="project" value="UniProtKB-UniRule"/>
</dbReference>
<dbReference type="NCBIfam" id="NF008755">
    <property type="entry name" value="PRK11788.1-3"/>
    <property type="match status" value="1"/>
</dbReference>
<keyword evidence="4" id="KW-0812">Transmembrane</keyword>
<dbReference type="RefSeq" id="WP_130966371.1">
    <property type="nucleotide sequence ID" value="NZ_SIXI01000001.1"/>
</dbReference>
<protein>
    <recommendedName>
        <fullName evidence="4">Lipopolysaccharide assembly protein B</fullName>
    </recommendedName>
</protein>
<comment type="function">
    <text evidence="4">Modulates cellular lipopolysaccharide (LPS) levels by regulating LpxC, which is involved in lipid A biosynthesis. May act by modulating the proteolytic activity of FtsH towards LpxC. May also coordinate assembly of proteins involved in LPS synthesis at the plasma membrane.</text>
</comment>
<keyword evidence="4" id="KW-1133">Transmembrane helix</keyword>
<keyword evidence="7" id="KW-1185">Reference proteome</keyword>
<dbReference type="InterPro" id="IPR030865">
    <property type="entry name" value="LapB"/>
</dbReference>
<feature type="domain" description="LapB rubredoxin metal binding" evidence="5">
    <location>
        <begin position="354"/>
        <end position="378"/>
    </location>
</feature>
<evidence type="ECO:0000256" key="4">
    <source>
        <dbReference type="HAMAP-Rule" id="MF_00994"/>
    </source>
</evidence>
<sequence length="387" mass="43650">MDFDLQWLLLALPAAFLLGWLASRYDLRQLRDEEKASPQAYFKGLNLLLNEQQDKAIDAFIEAVQHDPDTSDLHFALGNLFRRRGEYERAIRVHQHLLARADLKREERERAQHALAQDFMKAGLFDRAEEAYLALEGTAFATDARLALLNLHERSRNWRPAIEVARQLEAAGTGSFAARIAHHWCEVAQEADARGQHEEADMALAKAREAAPQNARALVLQGQRLVSQQRHAEALRLWDELMAVNPEAFALIAGDYAKVAQAAGPEAAEQALRKLDALYGQAPSIDVLQAANSLQGDATLRRARLHQHLQTEPSLTAAQGLLRERLNTGVSLSNAELERLQESLIKTARPLQRYRCAACGFESQRYFWQCPGCHGWDTYPPRRLEEQ</sequence>
<dbReference type="GO" id="GO:0005506">
    <property type="term" value="F:iron ion binding"/>
    <property type="evidence" value="ECO:0007669"/>
    <property type="project" value="UniProtKB-UniRule"/>
</dbReference>
<dbReference type="Gene3D" id="1.25.40.10">
    <property type="entry name" value="Tetratricopeptide repeat domain"/>
    <property type="match status" value="2"/>
</dbReference>